<evidence type="ECO:0000259" key="4">
    <source>
        <dbReference type="Pfam" id="PF03446"/>
    </source>
</evidence>
<dbReference type="Pfam" id="PF03446">
    <property type="entry name" value="NAD_binding_2"/>
    <property type="match status" value="1"/>
</dbReference>
<dbReference type="InterPro" id="IPR036291">
    <property type="entry name" value="NAD(P)-bd_dom_sf"/>
</dbReference>
<dbReference type="GO" id="GO:0016491">
    <property type="term" value="F:oxidoreductase activity"/>
    <property type="evidence" value="ECO:0007669"/>
    <property type="project" value="UniProtKB-KW"/>
</dbReference>
<evidence type="ECO:0000256" key="2">
    <source>
        <dbReference type="ARBA" id="ARBA00023002"/>
    </source>
</evidence>
<dbReference type="PANTHER" id="PTHR43580">
    <property type="entry name" value="OXIDOREDUCTASE GLYR1-RELATED"/>
    <property type="match status" value="1"/>
</dbReference>
<comment type="similarity">
    <text evidence="1">Belongs to the HIBADH-related family. NP60 subfamily.</text>
</comment>
<dbReference type="InterPro" id="IPR006115">
    <property type="entry name" value="6PGDH_NADP-bd"/>
</dbReference>
<keyword evidence="2" id="KW-0560">Oxidoreductase</keyword>
<name>A0AAD9IJW8_PROWI</name>
<evidence type="ECO:0000256" key="3">
    <source>
        <dbReference type="PIRSR" id="PIRSR000103-1"/>
    </source>
</evidence>
<dbReference type="EMBL" id="JASFZW010000006">
    <property type="protein sequence ID" value="KAK2077542.1"/>
    <property type="molecule type" value="Genomic_DNA"/>
</dbReference>
<evidence type="ECO:0000313" key="5">
    <source>
        <dbReference type="EMBL" id="KAK2077542.1"/>
    </source>
</evidence>
<dbReference type="SUPFAM" id="SSF48179">
    <property type="entry name" value="6-phosphogluconate dehydrogenase C-terminal domain-like"/>
    <property type="match status" value="1"/>
</dbReference>
<dbReference type="PIRSF" id="PIRSF000103">
    <property type="entry name" value="HIBADH"/>
    <property type="match status" value="1"/>
</dbReference>
<evidence type="ECO:0000313" key="6">
    <source>
        <dbReference type="Proteomes" id="UP001255856"/>
    </source>
</evidence>
<dbReference type="PANTHER" id="PTHR43580:SF8">
    <property type="entry name" value="6-PHOSPHOGLUCONATE DEHYDROGENASE NADP-BINDING DOMAIN-CONTAINING PROTEIN-RELATED"/>
    <property type="match status" value="1"/>
</dbReference>
<proteinExistence type="inferred from homology"/>
<protein>
    <recommendedName>
        <fullName evidence="4">6-phosphogluconate dehydrogenase NADP-binding domain-containing protein</fullName>
    </recommendedName>
</protein>
<evidence type="ECO:0000256" key="1">
    <source>
        <dbReference type="ARBA" id="ARBA00007598"/>
    </source>
</evidence>
<accession>A0AAD9IJW8</accession>
<gene>
    <name evidence="5" type="ORF">QBZ16_004387</name>
</gene>
<organism evidence="5 6">
    <name type="scientific">Prototheca wickerhamii</name>
    <dbReference type="NCBI Taxonomy" id="3111"/>
    <lineage>
        <taxon>Eukaryota</taxon>
        <taxon>Viridiplantae</taxon>
        <taxon>Chlorophyta</taxon>
        <taxon>core chlorophytes</taxon>
        <taxon>Trebouxiophyceae</taxon>
        <taxon>Chlorellales</taxon>
        <taxon>Chlorellaceae</taxon>
        <taxon>Prototheca</taxon>
    </lineage>
</organism>
<dbReference type="GO" id="GO:0050661">
    <property type="term" value="F:NADP binding"/>
    <property type="evidence" value="ECO:0007669"/>
    <property type="project" value="InterPro"/>
</dbReference>
<reference evidence="5" key="1">
    <citation type="submission" date="2021-01" db="EMBL/GenBank/DDBJ databases">
        <authorList>
            <person name="Eckstrom K.M.E."/>
        </authorList>
    </citation>
    <scope>NUCLEOTIDE SEQUENCE</scope>
    <source>
        <strain evidence="5">UVCC 0001</strain>
    </source>
</reference>
<dbReference type="InterPro" id="IPR008927">
    <property type="entry name" value="6-PGluconate_DH-like_C_sf"/>
</dbReference>
<dbReference type="Proteomes" id="UP001255856">
    <property type="component" value="Unassembled WGS sequence"/>
</dbReference>
<dbReference type="AlphaFoldDB" id="A0AAD9IJW8"/>
<keyword evidence="6" id="KW-1185">Reference proteome</keyword>
<dbReference type="InterPro" id="IPR013328">
    <property type="entry name" value="6PGD_dom2"/>
</dbReference>
<sequence>MAATVAWIGLGGMGTVHNRTLSKTKTLADVGAAVAESIRDLGEAQLVFTISANDASAEQIFGAWLEAATGDQIYVECSTILPETARALAARAAAKGVAYISGPVFGRPDAAAAGQLTGLLAGGTKAARDRIRPLVASYAGAAVLDLGDDPGAANALKLSGKYEFVLFWGVVNAQIELGAEFITLGQKHGVPTKDLLHVHSLICSKIAPAYANRMVSGDFSAEVRRGGFTAELALKDMGHVRQLTRDVECPLPVADIVYGHLLTGKAVEGPGIDWNGAIFAAVQRAAGLPFEFDGSK</sequence>
<dbReference type="InterPro" id="IPR051265">
    <property type="entry name" value="HIBADH-related_NP60_sf"/>
</dbReference>
<comment type="caution">
    <text evidence="5">The sequence shown here is derived from an EMBL/GenBank/DDBJ whole genome shotgun (WGS) entry which is preliminary data.</text>
</comment>
<feature type="domain" description="6-phosphogluconate dehydrogenase NADP-binding" evidence="4">
    <location>
        <begin position="15"/>
        <end position="140"/>
    </location>
</feature>
<dbReference type="Gene3D" id="3.40.50.720">
    <property type="entry name" value="NAD(P)-binding Rossmann-like Domain"/>
    <property type="match status" value="1"/>
</dbReference>
<feature type="active site" evidence="3">
    <location>
        <position position="157"/>
    </location>
</feature>
<dbReference type="SUPFAM" id="SSF51735">
    <property type="entry name" value="NAD(P)-binding Rossmann-fold domains"/>
    <property type="match status" value="1"/>
</dbReference>
<dbReference type="InterPro" id="IPR015815">
    <property type="entry name" value="HIBADH-related"/>
</dbReference>
<dbReference type="Gene3D" id="1.10.1040.10">
    <property type="entry name" value="N-(1-d-carboxylethyl)-l-norvaline Dehydrogenase, domain 2"/>
    <property type="match status" value="1"/>
</dbReference>